<dbReference type="AlphaFoldDB" id="A0A642C114"/>
<feature type="domain" description="ABC transporter" evidence="4">
    <location>
        <begin position="20"/>
        <end position="137"/>
    </location>
</feature>
<dbReference type="GO" id="GO:0005524">
    <property type="term" value="F:ATP binding"/>
    <property type="evidence" value="ECO:0007669"/>
    <property type="project" value="UniProtKB-KW"/>
</dbReference>
<gene>
    <name evidence="5" type="ORF">F3B51_29215</name>
</gene>
<dbReference type="Gene3D" id="3.40.50.300">
    <property type="entry name" value="P-loop containing nucleotide triphosphate hydrolases"/>
    <property type="match status" value="1"/>
</dbReference>
<dbReference type="GO" id="GO:0016887">
    <property type="term" value="F:ATP hydrolysis activity"/>
    <property type="evidence" value="ECO:0007669"/>
    <property type="project" value="InterPro"/>
</dbReference>
<dbReference type="SUPFAM" id="SSF52540">
    <property type="entry name" value="P-loop containing nucleoside triphosphate hydrolases"/>
    <property type="match status" value="1"/>
</dbReference>
<dbReference type="EMBL" id="VWFN01000263">
    <property type="protein sequence ID" value="KAA4632091.1"/>
    <property type="molecule type" value="Genomic_DNA"/>
</dbReference>
<dbReference type="PANTHER" id="PTHR42939">
    <property type="entry name" value="ABC TRANSPORTER ATP-BINDING PROTEIN ALBC-RELATED"/>
    <property type="match status" value="1"/>
</dbReference>
<proteinExistence type="predicted"/>
<organism evidence="5">
    <name type="scientific">Bacteroides ovatus</name>
    <dbReference type="NCBI Taxonomy" id="28116"/>
    <lineage>
        <taxon>Bacteria</taxon>
        <taxon>Pseudomonadati</taxon>
        <taxon>Bacteroidota</taxon>
        <taxon>Bacteroidia</taxon>
        <taxon>Bacteroidales</taxon>
        <taxon>Bacteroidaceae</taxon>
        <taxon>Bacteroides</taxon>
    </lineage>
</organism>
<name>A0A642C114_BACOV</name>
<evidence type="ECO:0000256" key="3">
    <source>
        <dbReference type="ARBA" id="ARBA00022840"/>
    </source>
</evidence>
<sequence>MHHLLEIDSIIKNFGTRQLLTDVYLKINTGDVIGLFGRNGTGKSVLMQIIFGTMKADRKFIRLDECKVLSAPYQHARTIAFLPQQGYLPKHEKINKLVDCYLDANVVPYFYEDDEVAQSCMERRVSQLSGGERRYLEAKLLLLGNA</sequence>
<dbReference type="Pfam" id="PF00005">
    <property type="entry name" value="ABC_tran"/>
    <property type="match status" value="1"/>
</dbReference>
<evidence type="ECO:0000256" key="1">
    <source>
        <dbReference type="ARBA" id="ARBA00022448"/>
    </source>
</evidence>
<comment type="caution">
    <text evidence="5">The sequence shown here is derived from an EMBL/GenBank/DDBJ whole genome shotgun (WGS) entry which is preliminary data.</text>
</comment>
<evidence type="ECO:0000256" key="2">
    <source>
        <dbReference type="ARBA" id="ARBA00022741"/>
    </source>
</evidence>
<dbReference type="InterPro" id="IPR051782">
    <property type="entry name" value="ABC_Transporter_VariousFunc"/>
</dbReference>
<protein>
    <submittedName>
        <fullName evidence="5">ATP-binding cassette domain-containing protein</fullName>
    </submittedName>
</protein>
<keyword evidence="2" id="KW-0547">Nucleotide-binding</keyword>
<dbReference type="InterPro" id="IPR003439">
    <property type="entry name" value="ABC_transporter-like_ATP-bd"/>
</dbReference>
<reference evidence="5" key="1">
    <citation type="journal article" date="2019" name="Nat. Med.">
        <title>A library of human gut bacterial isolates paired with longitudinal multiomics data enables mechanistic microbiome research.</title>
        <authorList>
            <person name="Poyet M."/>
            <person name="Groussin M."/>
            <person name="Gibbons S.M."/>
            <person name="Avila-Pacheco J."/>
            <person name="Jiang X."/>
            <person name="Kearney S.M."/>
            <person name="Perrotta A.R."/>
            <person name="Berdy B."/>
            <person name="Zhao S."/>
            <person name="Lieberman T.D."/>
            <person name="Swanson P.K."/>
            <person name="Smith M."/>
            <person name="Roesemann S."/>
            <person name="Alexander J.E."/>
            <person name="Rich S.A."/>
            <person name="Livny J."/>
            <person name="Vlamakis H."/>
            <person name="Clish C."/>
            <person name="Bullock K."/>
            <person name="Deik A."/>
            <person name="Scott J."/>
            <person name="Pierce K.A."/>
            <person name="Xavier R.J."/>
            <person name="Alm E.J."/>
        </authorList>
    </citation>
    <scope>NUCLEOTIDE SEQUENCE</scope>
    <source>
        <strain evidence="5">BIOML-A13</strain>
    </source>
</reference>
<evidence type="ECO:0000259" key="4">
    <source>
        <dbReference type="Pfam" id="PF00005"/>
    </source>
</evidence>
<feature type="non-terminal residue" evidence="5">
    <location>
        <position position="146"/>
    </location>
</feature>
<evidence type="ECO:0000313" key="5">
    <source>
        <dbReference type="EMBL" id="KAA4632091.1"/>
    </source>
</evidence>
<keyword evidence="1" id="KW-0813">Transport</keyword>
<dbReference type="PANTHER" id="PTHR42939:SF1">
    <property type="entry name" value="ABC TRANSPORTER ATP-BINDING PROTEIN ALBC-RELATED"/>
    <property type="match status" value="1"/>
</dbReference>
<dbReference type="InterPro" id="IPR027417">
    <property type="entry name" value="P-loop_NTPase"/>
</dbReference>
<accession>A0A642C114</accession>
<keyword evidence="3 5" id="KW-0067">ATP-binding</keyword>